<dbReference type="GO" id="GO:0009279">
    <property type="term" value="C:cell outer membrane"/>
    <property type="evidence" value="ECO:0007669"/>
    <property type="project" value="UniProtKB-SubCell"/>
</dbReference>
<dbReference type="InterPro" id="IPR006664">
    <property type="entry name" value="OMP_bac"/>
</dbReference>
<dbReference type="PROSITE" id="PS51123">
    <property type="entry name" value="OMPA_2"/>
    <property type="match status" value="1"/>
</dbReference>
<dbReference type="RefSeq" id="WP_338047407.1">
    <property type="nucleotide sequence ID" value="NZ_FXAT01000008.1"/>
</dbReference>
<gene>
    <name evidence="6" type="ORF">SAMN06265784_108150</name>
</gene>
<dbReference type="AlphaFoldDB" id="A0A1X7LS91"/>
<dbReference type="Gene3D" id="3.30.1330.60">
    <property type="entry name" value="OmpA-like domain"/>
    <property type="match status" value="1"/>
</dbReference>
<dbReference type="STRING" id="1515439.SAMN06265784_108150"/>
<dbReference type="InterPro" id="IPR050330">
    <property type="entry name" value="Bact_OuterMem_StrucFunc"/>
</dbReference>
<dbReference type="CDD" id="cd07185">
    <property type="entry name" value="OmpA_C-like"/>
    <property type="match status" value="1"/>
</dbReference>
<reference evidence="7" key="1">
    <citation type="submission" date="2017-04" db="EMBL/GenBank/DDBJ databases">
        <authorList>
            <person name="Varghese N."/>
            <person name="Submissions S."/>
        </authorList>
    </citation>
    <scope>NUCLEOTIDE SEQUENCE [LARGE SCALE GENOMIC DNA]</scope>
    <source>
        <strain evidence="7">LMG 29540</strain>
    </source>
</reference>
<evidence type="ECO:0000313" key="7">
    <source>
        <dbReference type="Proteomes" id="UP000193228"/>
    </source>
</evidence>
<keyword evidence="7" id="KW-1185">Reference proteome</keyword>
<keyword evidence="2 4" id="KW-0472">Membrane</keyword>
<comment type="subcellular location">
    <subcellularLocation>
        <location evidence="1">Cell outer membrane</location>
    </subcellularLocation>
</comment>
<protein>
    <submittedName>
        <fullName evidence="6">Outer membrane protein OmpA</fullName>
    </submittedName>
</protein>
<sequence length="263" mass="28403">MRALSPPLRIFQFSAFALGESINMKKHSLIHPRLVLLGAVFGLVSACTTQSGPTFTAHAITVPNQTAPTYRVECGGLLENSQTCFRVADEICKDKPVTVLEAVDGVRSGVNTKDPREITFMCGKPAEAQLAAVPQPQSQQQPQPKPQEQRQVLLQGDANFATDSAVLSNAAKAALDNFVRANEGVSFQRVVITGYTDSTGSRAHNQKLSEARAQSVLQYLRNRGVMAQTFVAEGRGMDDPVASNATAEGRALNRRVEIRVLAL</sequence>
<name>A0A1X7LS91_9BURK</name>
<organism evidence="6 7">
    <name type="scientific">Paraburkholderia susongensis</name>
    <dbReference type="NCBI Taxonomy" id="1515439"/>
    <lineage>
        <taxon>Bacteria</taxon>
        <taxon>Pseudomonadati</taxon>
        <taxon>Pseudomonadota</taxon>
        <taxon>Betaproteobacteria</taxon>
        <taxon>Burkholderiales</taxon>
        <taxon>Burkholderiaceae</taxon>
        <taxon>Paraburkholderia</taxon>
    </lineage>
</organism>
<proteinExistence type="predicted"/>
<dbReference type="Pfam" id="PF00691">
    <property type="entry name" value="OmpA"/>
    <property type="match status" value="1"/>
</dbReference>
<keyword evidence="3" id="KW-0998">Cell outer membrane</keyword>
<dbReference type="InterPro" id="IPR006665">
    <property type="entry name" value="OmpA-like"/>
</dbReference>
<dbReference type="Proteomes" id="UP000193228">
    <property type="component" value="Unassembled WGS sequence"/>
</dbReference>
<evidence type="ECO:0000256" key="2">
    <source>
        <dbReference type="ARBA" id="ARBA00023136"/>
    </source>
</evidence>
<feature type="domain" description="OmpA-like" evidence="5">
    <location>
        <begin position="147"/>
        <end position="263"/>
    </location>
</feature>
<dbReference type="EMBL" id="FXAT01000008">
    <property type="protein sequence ID" value="SMG56344.1"/>
    <property type="molecule type" value="Genomic_DNA"/>
</dbReference>
<dbReference type="PANTHER" id="PTHR30329">
    <property type="entry name" value="STATOR ELEMENT OF FLAGELLAR MOTOR COMPLEX"/>
    <property type="match status" value="1"/>
</dbReference>
<evidence type="ECO:0000313" key="6">
    <source>
        <dbReference type="EMBL" id="SMG56344.1"/>
    </source>
</evidence>
<evidence type="ECO:0000256" key="4">
    <source>
        <dbReference type="PROSITE-ProRule" id="PRU00473"/>
    </source>
</evidence>
<dbReference type="PRINTS" id="PR01021">
    <property type="entry name" value="OMPADOMAIN"/>
</dbReference>
<dbReference type="SUPFAM" id="SSF103088">
    <property type="entry name" value="OmpA-like"/>
    <property type="match status" value="1"/>
</dbReference>
<dbReference type="InterPro" id="IPR036737">
    <property type="entry name" value="OmpA-like_sf"/>
</dbReference>
<evidence type="ECO:0000256" key="1">
    <source>
        <dbReference type="ARBA" id="ARBA00004442"/>
    </source>
</evidence>
<accession>A0A1X7LS91</accession>
<dbReference type="PANTHER" id="PTHR30329:SF21">
    <property type="entry name" value="LIPOPROTEIN YIAD-RELATED"/>
    <property type="match status" value="1"/>
</dbReference>
<evidence type="ECO:0000256" key="3">
    <source>
        <dbReference type="ARBA" id="ARBA00023237"/>
    </source>
</evidence>
<evidence type="ECO:0000259" key="5">
    <source>
        <dbReference type="PROSITE" id="PS51123"/>
    </source>
</evidence>